<evidence type="ECO:0000256" key="1">
    <source>
        <dbReference type="SAM" id="SignalP"/>
    </source>
</evidence>
<sequence>MKYLTITLCLLVALSSRATASDTLFIYPAGGQSDAQLAKDRYQCYRWAVDQTGVDPNTLQLPKTGQTMVRNEQHGAGNRGFWLGTLAGAALGNALDGHSGGTVDGAIIGASLGNMIGVNKERKGVTFPRKIEP</sequence>
<proteinExistence type="predicted"/>
<feature type="domain" description="Glycine zipper" evidence="2">
    <location>
        <begin position="80"/>
        <end position="122"/>
    </location>
</feature>
<feature type="chain" id="PRO_5043427706" description="Glycine zipper domain-containing protein" evidence="1">
    <location>
        <begin position="21"/>
        <end position="133"/>
    </location>
</feature>
<keyword evidence="4" id="KW-1185">Reference proteome</keyword>
<dbReference type="AlphaFoldDB" id="A0AAV3U433"/>
<evidence type="ECO:0000313" key="3">
    <source>
        <dbReference type="EMBL" id="GAA4947351.1"/>
    </source>
</evidence>
<dbReference type="InterPro" id="IPR039567">
    <property type="entry name" value="Gly-zipper"/>
</dbReference>
<organism evidence="3 4">
    <name type="scientific">Halioxenophilus aromaticivorans</name>
    <dbReference type="NCBI Taxonomy" id="1306992"/>
    <lineage>
        <taxon>Bacteria</taxon>
        <taxon>Pseudomonadati</taxon>
        <taxon>Pseudomonadota</taxon>
        <taxon>Gammaproteobacteria</taxon>
        <taxon>Alteromonadales</taxon>
        <taxon>Alteromonadaceae</taxon>
        <taxon>Halioxenophilus</taxon>
    </lineage>
</organism>
<reference evidence="4" key="1">
    <citation type="journal article" date="2019" name="Int. J. Syst. Evol. Microbiol.">
        <title>The Global Catalogue of Microorganisms (GCM) 10K type strain sequencing project: providing services to taxonomists for standard genome sequencing and annotation.</title>
        <authorList>
            <consortium name="The Broad Institute Genomics Platform"/>
            <consortium name="The Broad Institute Genome Sequencing Center for Infectious Disease"/>
            <person name="Wu L."/>
            <person name="Ma J."/>
        </authorList>
    </citation>
    <scope>NUCLEOTIDE SEQUENCE [LARGE SCALE GENOMIC DNA]</scope>
    <source>
        <strain evidence="4">JCM 19134</strain>
    </source>
</reference>
<keyword evidence="1" id="KW-0732">Signal</keyword>
<gene>
    <name evidence="3" type="ORF">GCM10025791_28690</name>
</gene>
<evidence type="ECO:0000259" key="2">
    <source>
        <dbReference type="Pfam" id="PF13488"/>
    </source>
</evidence>
<feature type="signal peptide" evidence="1">
    <location>
        <begin position="1"/>
        <end position="20"/>
    </location>
</feature>
<dbReference type="RefSeq" id="WP_345423551.1">
    <property type="nucleotide sequence ID" value="NZ_AP031496.1"/>
</dbReference>
<accession>A0AAV3U433</accession>
<dbReference type="Proteomes" id="UP001409585">
    <property type="component" value="Unassembled WGS sequence"/>
</dbReference>
<protein>
    <recommendedName>
        <fullName evidence="2">Glycine zipper domain-containing protein</fullName>
    </recommendedName>
</protein>
<evidence type="ECO:0000313" key="4">
    <source>
        <dbReference type="Proteomes" id="UP001409585"/>
    </source>
</evidence>
<name>A0AAV3U433_9ALTE</name>
<comment type="caution">
    <text evidence="3">The sequence shown here is derived from an EMBL/GenBank/DDBJ whole genome shotgun (WGS) entry which is preliminary data.</text>
</comment>
<dbReference type="EMBL" id="BAABLX010000026">
    <property type="protein sequence ID" value="GAA4947351.1"/>
    <property type="molecule type" value="Genomic_DNA"/>
</dbReference>
<dbReference type="Pfam" id="PF13488">
    <property type="entry name" value="Gly-zipper_Omp"/>
    <property type="match status" value="1"/>
</dbReference>